<gene>
    <name evidence="11" type="ORF">B7463_g9818</name>
</gene>
<evidence type="ECO:0000313" key="11">
    <source>
        <dbReference type="EMBL" id="RFU26513.1"/>
    </source>
</evidence>
<dbReference type="FunFam" id="3.30.420.40:FF:000034">
    <property type="entry name" value="Phosphotransferase"/>
    <property type="match status" value="1"/>
</dbReference>
<dbReference type="GO" id="GO:0005524">
    <property type="term" value="F:ATP binding"/>
    <property type="evidence" value="ECO:0007669"/>
    <property type="project" value="UniProtKB-UniRule"/>
</dbReference>
<dbReference type="Pfam" id="PF00349">
    <property type="entry name" value="Hexokinase_1"/>
    <property type="match status" value="1"/>
</dbReference>
<dbReference type="InterPro" id="IPR022673">
    <property type="entry name" value="Hexokinase_C"/>
</dbReference>
<evidence type="ECO:0000256" key="2">
    <source>
        <dbReference type="ARBA" id="ARBA00009225"/>
    </source>
</evidence>
<dbReference type="InterPro" id="IPR022672">
    <property type="entry name" value="Hexokinase_N"/>
</dbReference>
<dbReference type="InterPro" id="IPR001312">
    <property type="entry name" value="Hexokinase"/>
</dbReference>
<dbReference type="GO" id="GO:0004340">
    <property type="term" value="F:glucokinase activity"/>
    <property type="evidence" value="ECO:0007669"/>
    <property type="project" value="TreeGrafter"/>
</dbReference>
<keyword evidence="5 8" id="KW-0418">Kinase</keyword>
<dbReference type="AlphaFoldDB" id="A0A3E2H0J4"/>
<evidence type="ECO:0000259" key="9">
    <source>
        <dbReference type="Pfam" id="PF00349"/>
    </source>
</evidence>
<evidence type="ECO:0000259" key="10">
    <source>
        <dbReference type="Pfam" id="PF03727"/>
    </source>
</evidence>
<keyword evidence="3 8" id="KW-0808">Transferase</keyword>
<evidence type="ECO:0000256" key="5">
    <source>
        <dbReference type="ARBA" id="ARBA00022777"/>
    </source>
</evidence>
<dbReference type="OMA" id="GNQMFEK"/>
<dbReference type="Gene3D" id="3.30.420.40">
    <property type="match status" value="1"/>
</dbReference>
<dbReference type="GO" id="GO:0001678">
    <property type="term" value="P:intracellular glucose homeostasis"/>
    <property type="evidence" value="ECO:0007669"/>
    <property type="project" value="InterPro"/>
</dbReference>
<keyword evidence="12" id="KW-1185">Reference proteome</keyword>
<dbReference type="EMBL" id="NCSJ02000257">
    <property type="protein sequence ID" value="RFU26513.1"/>
    <property type="molecule type" value="Genomic_DNA"/>
</dbReference>
<accession>A0A3E2H0J4</accession>
<dbReference type="PRINTS" id="PR00475">
    <property type="entry name" value="HEXOKINASE"/>
</dbReference>
<dbReference type="PROSITE" id="PS51748">
    <property type="entry name" value="HEXOKINASE_2"/>
    <property type="match status" value="1"/>
</dbReference>
<comment type="caution">
    <text evidence="11">The sequence shown here is derived from an EMBL/GenBank/DDBJ whole genome shotgun (WGS) entry which is preliminary data.</text>
</comment>
<comment type="pathway">
    <text evidence="1">Carbohydrate degradation; glycolysis; D-glyceraldehyde 3-phosphate and glycerone phosphate from D-glucose: step 1/4.</text>
</comment>
<dbReference type="SUPFAM" id="SSF53067">
    <property type="entry name" value="Actin-like ATPase domain"/>
    <property type="match status" value="2"/>
</dbReference>
<feature type="domain" description="Hexokinase C-terminal" evidence="10">
    <location>
        <begin position="438"/>
        <end position="494"/>
    </location>
</feature>
<feature type="domain" description="Hexokinase N-terminal" evidence="9">
    <location>
        <begin position="2"/>
        <end position="178"/>
    </location>
</feature>
<comment type="similarity">
    <text evidence="2 8">Belongs to the hexokinase family.</text>
</comment>
<evidence type="ECO:0000256" key="6">
    <source>
        <dbReference type="ARBA" id="ARBA00022840"/>
    </source>
</evidence>
<dbReference type="Proteomes" id="UP000258309">
    <property type="component" value="Unassembled WGS sequence"/>
</dbReference>
<feature type="non-terminal residue" evidence="11">
    <location>
        <position position="1"/>
    </location>
</feature>
<feature type="non-terminal residue" evidence="11">
    <location>
        <position position="505"/>
    </location>
</feature>
<evidence type="ECO:0000256" key="3">
    <source>
        <dbReference type="ARBA" id="ARBA00022679"/>
    </source>
</evidence>
<dbReference type="GO" id="GO:0006006">
    <property type="term" value="P:glucose metabolic process"/>
    <property type="evidence" value="ECO:0007669"/>
    <property type="project" value="TreeGrafter"/>
</dbReference>
<dbReference type="UniPathway" id="UPA00109">
    <property type="reaction ID" value="UER00180"/>
</dbReference>
<reference evidence="11 12" key="1">
    <citation type="submission" date="2018-05" db="EMBL/GenBank/DDBJ databases">
        <title>Draft genome sequence of Scytalidium lignicola DSM 105466, a ubiquitous saprotrophic fungus.</title>
        <authorList>
            <person name="Buettner E."/>
            <person name="Gebauer A.M."/>
            <person name="Hofrichter M."/>
            <person name="Liers C."/>
            <person name="Kellner H."/>
        </authorList>
    </citation>
    <scope>NUCLEOTIDE SEQUENCE [LARGE SCALE GENOMIC DNA]</scope>
    <source>
        <strain evidence="11 12">DSM 105466</strain>
    </source>
</reference>
<sequence length="505" mass="54861">MSQIPSYVTAVPDGTETGLYLAVDLGGTNLRVCSVDLHGDTTFTINQCKVAVPPRLMTADTAAELFAFLAEQLDLFLQQHHEDMLRTYRAKKAAISATGHGFDYKDSLFLGFTFSFTFEQEALDRGTMLRWTKGFNIPDAMGRDICEMFQTEIDRLNLPVKVVALVNDTVGTLLARSYTSPGNSKTLLGAIFGTGTNGAYVEKTQDITKLDPVHQERSQEMILNTEWGSFDNELLVLPNTSYDEEVDRESVHPGIQLFEKRTSGMYLGEVLRHVLLAMASVTPSIAATGLSRLNNKSAIDASFLSMAASDNSDSLTILRKHLKDSLDIDSGKDVAEAVKILALAIGRRAARLAGVAVAGVVVKSGRLSTRAVSESAKGHSNIVVLESDLESGINSGNSGKILNPITLLYRYFISILGSWTSWLFGSSTYQSRIEELGIIDVGVSGSLIEFYPGFEEIARSTLRDIEEIGSAGERRIRIGIARDGSGVGAALAARMAEQARGRDIR</sequence>
<evidence type="ECO:0000313" key="12">
    <source>
        <dbReference type="Proteomes" id="UP000258309"/>
    </source>
</evidence>
<organism evidence="11 12">
    <name type="scientific">Scytalidium lignicola</name>
    <name type="common">Hyphomycete</name>
    <dbReference type="NCBI Taxonomy" id="5539"/>
    <lineage>
        <taxon>Eukaryota</taxon>
        <taxon>Fungi</taxon>
        <taxon>Dikarya</taxon>
        <taxon>Ascomycota</taxon>
        <taxon>Pezizomycotina</taxon>
        <taxon>Leotiomycetes</taxon>
        <taxon>Leotiomycetes incertae sedis</taxon>
        <taxon>Scytalidium</taxon>
    </lineage>
</organism>
<feature type="domain" description="Hexokinase C-terminal" evidence="10">
    <location>
        <begin position="188"/>
        <end position="370"/>
    </location>
</feature>
<keyword evidence="7 8" id="KW-0324">Glycolysis</keyword>
<evidence type="ECO:0000256" key="8">
    <source>
        <dbReference type="RuleBase" id="RU362007"/>
    </source>
</evidence>
<keyword evidence="6 8" id="KW-0067">ATP-binding</keyword>
<dbReference type="PANTHER" id="PTHR19443">
    <property type="entry name" value="HEXOKINASE"/>
    <property type="match status" value="1"/>
</dbReference>
<dbReference type="GO" id="GO:0005829">
    <property type="term" value="C:cytosol"/>
    <property type="evidence" value="ECO:0007669"/>
    <property type="project" value="TreeGrafter"/>
</dbReference>
<dbReference type="GO" id="GO:0005739">
    <property type="term" value="C:mitochondrion"/>
    <property type="evidence" value="ECO:0007669"/>
    <property type="project" value="TreeGrafter"/>
</dbReference>
<dbReference type="GO" id="GO:0005536">
    <property type="term" value="F:D-glucose binding"/>
    <property type="evidence" value="ECO:0007669"/>
    <property type="project" value="InterPro"/>
</dbReference>
<dbReference type="STRING" id="5539.A0A3E2H0J4"/>
<dbReference type="OrthoDB" id="419537at2759"/>
<evidence type="ECO:0000256" key="1">
    <source>
        <dbReference type="ARBA" id="ARBA00004888"/>
    </source>
</evidence>
<dbReference type="Pfam" id="PF03727">
    <property type="entry name" value="Hexokinase_2"/>
    <property type="match status" value="2"/>
</dbReference>
<dbReference type="GO" id="GO:0006096">
    <property type="term" value="P:glycolytic process"/>
    <property type="evidence" value="ECO:0007669"/>
    <property type="project" value="UniProtKB-UniPathway"/>
</dbReference>
<dbReference type="EC" id="2.7.1.-" evidence="8"/>
<protein>
    <recommendedName>
        <fullName evidence="8">Phosphotransferase</fullName>
        <ecNumber evidence="8">2.7.1.-</ecNumber>
    </recommendedName>
</protein>
<evidence type="ECO:0000256" key="4">
    <source>
        <dbReference type="ARBA" id="ARBA00022741"/>
    </source>
</evidence>
<dbReference type="InterPro" id="IPR043129">
    <property type="entry name" value="ATPase_NBD"/>
</dbReference>
<dbReference type="PANTHER" id="PTHR19443:SF30">
    <property type="entry name" value="GLUCOKINASE-1-RELATED"/>
    <property type="match status" value="1"/>
</dbReference>
<evidence type="ECO:0000256" key="7">
    <source>
        <dbReference type="ARBA" id="ARBA00023152"/>
    </source>
</evidence>
<name>A0A3E2H0J4_SCYLI</name>
<dbReference type="GO" id="GO:0008865">
    <property type="term" value="F:fructokinase activity"/>
    <property type="evidence" value="ECO:0007669"/>
    <property type="project" value="TreeGrafter"/>
</dbReference>
<dbReference type="Gene3D" id="3.40.367.20">
    <property type="match status" value="2"/>
</dbReference>
<proteinExistence type="inferred from homology"/>
<keyword evidence="4 8" id="KW-0547">Nucleotide-binding</keyword>